<protein>
    <submittedName>
        <fullName evidence="1">Gamma-glutamyltranspeptidase/glutathione hydrolase</fullName>
        <ecNumber evidence="1">2.3.2.2</ecNumber>
        <ecNumber evidence="1">3.4.19.13</ecNumber>
    </submittedName>
</protein>
<dbReference type="Pfam" id="PF01019">
    <property type="entry name" value="G_glu_transpept"/>
    <property type="match status" value="2"/>
</dbReference>
<dbReference type="Gene3D" id="3.60.20.40">
    <property type="match status" value="1"/>
</dbReference>
<dbReference type="RefSeq" id="WP_307422503.1">
    <property type="nucleotide sequence ID" value="NZ_JAUSVK010000001.1"/>
</dbReference>
<keyword evidence="1" id="KW-0808">Transferase</keyword>
<dbReference type="EC" id="3.4.19.13" evidence="1"/>
<dbReference type="Proteomes" id="UP001237448">
    <property type="component" value="Unassembled WGS sequence"/>
</dbReference>
<reference evidence="1 2" key="1">
    <citation type="submission" date="2023-07" db="EMBL/GenBank/DDBJ databases">
        <title>Genomic Encyclopedia of Type Strains, Phase IV (KMG-IV): sequencing the most valuable type-strain genomes for metagenomic binning, comparative biology and taxonomic classification.</title>
        <authorList>
            <person name="Goeker M."/>
        </authorList>
    </citation>
    <scope>NUCLEOTIDE SEQUENCE [LARGE SCALE GENOMIC DNA]</scope>
    <source>
        <strain evidence="1 2">DSM 5896</strain>
    </source>
</reference>
<comment type="caution">
    <text evidence="1">The sequence shown here is derived from an EMBL/GenBank/DDBJ whole genome shotgun (WGS) entry which is preliminary data.</text>
</comment>
<dbReference type="InterPro" id="IPR043137">
    <property type="entry name" value="GGT_ssub_C"/>
</dbReference>
<dbReference type="InterPro" id="IPR029055">
    <property type="entry name" value="Ntn_hydrolases_N"/>
</dbReference>
<dbReference type="GO" id="GO:0103068">
    <property type="term" value="F:leukotriene C4 gamma-glutamyl transferase activity"/>
    <property type="evidence" value="ECO:0007669"/>
    <property type="project" value="UniProtKB-EC"/>
</dbReference>
<dbReference type="EMBL" id="JAUSVK010000001">
    <property type="protein sequence ID" value="MDQ0390947.1"/>
    <property type="molecule type" value="Genomic_DNA"/>
</dbReference>
<keyword evidence="2" id="KW-1185">Reference proteome</keyword>
<dbReference type="EC" id="2.3.2.2" evidence="1"/>
<dbReference type="SUPFAM" id="SSF56235">
    <property type="entry name" value="N-terminal nucleophile aminohydrolases (Ntn hydrolases)"/>
    <property type="match status" value="1"/>
</dbReference>
<name>A0ABU0F9A5_9HYPH</name>
<keyword evidence="1" id="KW-0378">Hydrolase</keyword>
<dbReference type="InterPro" id="IPR052896">
    <property type="entry name" value="GGT-like_enzyme"/>
</dbReference>
<organism evidence="1 2">
    <name type="scientific">Labrys monachus</name>
    <dbReference type="NCBI Taxonomy" id="217067"/>
    <lineage>
        <taxon>Bacteria</taxon>
        <taxon>Pseudomonadati</taxon>
        <taxon>Pseudomonadota</taxon>
        <taxon>Alphaproteobacteria</taxon>
        <taxon>Hyphomicrobiales</taxon>
        <taxon>Xanthobacteraceae</taxon>
        <taxon>Labrys</taxon>
    </lineage>
</organism>
<gene>
    <name evidence="1" type="ORF">J3R73_000739</name>
</gene>
<evidence type="ECO:0000313" key="1">
    <source>
        <dbReference type="EMBL" id="MDQ0390947.1"/>
    </source>
</evidence>
<dbReference type="PANTHER" id="PTHR43881:SF1">
    <property type="entry name" value="GAMMA-GLUTAMYLTRANSPEPTIDASE (AFU_ORTHOLOGUE AFUA_4G13580)"/>
    <property type="match status" value="1"/>
</dbReference>
<evidence type="ECO:0000313" key="2">
    <source>
        <dbReference type="Proteomes" id="UP001237448"/>
    </source>
</evidence>
<dbReference type="GO" id="GO:0036374">
    <property type="term" value="F:glutathione hydrolase activity"/>
    <property type="evidence" value="ECO:0007669"/>
    <property type="project" value="UniProtKB-EC"/>
</dbReference>
<proteinExistence type="predicted"/>
<sequence>MLIADPFASMHRPVLSGQGGAVSAAHPLAVAAGQEMLTDGGSAVDALVAAQAVLCVLAPDACGLGGDALCLVRSADGVVTAVNGTGAAPLAMTQADNDGGNSVTVPGIVDAWVTMNGRWGKLPLERLLRPAVRLAREGIVIGAGLTAVFADHAARLAKGGAEAWPMAKAAAGTRVKQEALAGLLEAIGASGRAAFYDGAMADHIAAAAARTGGTLHGDDLRRHHTMVLPPLTTLWRGRTLHVQPPVSQGVLLSMALAGEERLGTLGTGRQDPAAQRDHIGVELTESSFAYRDRAGEGRALLDMPLPVDVDKASRKGGPRAYLHTAGVAVSDAAGMTVSSLVSVFDSFGSAVFVPEGGFTLNNRAAGFTAAPNDGAGGKRPIHTLAPMLIESADACVAMATPGADGQVQTLLQVLSAIFVEGVDIAAAIARPRWRSENSRLLVERSHPHLAGLEAFGHDVVPIDDGDLRFGAIVCAGIEGGRPFCCSDWRRDTWSGVV</sequence>
<dbReference type="PANTHER" id="PTHR43881">
    <property type="entry name" value="GAMMA-GLUTAMYLTRANSPEPTIDASE (AFU_ORTHOLOGUE AFUA_4G13580)"/>
    <property type="match status" value="1"/>
</dbReference>
<accession>A0ABU0F9A5</accession>
<dbReference type="PRINTS" id="PR01210">
    <property type="entry name" value="GGTRANSPTASE"/>
</dbReference>
<keyword evidence="1" id="KW-0012">Acyltransferase</keyword>